<protein>
    <submittedName>
        <fullName evidence="1">10291_t:CDS:1</fullName>
    </submittedName>
</protein>
<proteinExistence type="predicted"/>
<feature type="non-terminal residue" evidence="1">
    <location>
        <position position="159"/>
    </location>
</feature>
<accession>A0ACA9LPG2</accession>
<comment type="caution">
    <text evidence="1">The sequence shown here is derived from an EMBL/GenBank/DDBJ whole genome shotgun (WGS) entry which is preliminary data.</text>
</comment>
<name>A0ACA9LPG2_9GLOM</name>
<organism evidence="1 2">
    <name type="scientific">Dentiscutata heterogama</name>
    <dbReference type="NCBI Taxonomy" id="1316150"/>
    <lineage>
        <taxon>Eukaryota</taxon>
        <taxon>Fungi</taxon>
        <taxon>Fungi incertae sedis</taxon>
        <taxon>Mucoromycota</taxon>
        <taxon>Glomeromycotina</taxon>
        <taxon>Glomeromycetes</taxon>
        <taxon>Diversisporales</taxon>
        <taxon>Gigasporaceae</taxon>
        <taxon>Dentiscutata</taxon>
    </lineage>
</organism>
<sequence length="159" mass="17555">MFNIHTLRDTKNRKILEGPGHRLGSIHKSKLEKALCSSIKTASDIANEYKDLQGIYLKQKEDLVLVKCIQNDLDHLVSDLEDELEQISLKPDLSSNNSKMGGDAVEEISLKPDLSFNDSKTGGDAKEEVSSFSKTPSLSSHHSGLEPNESKVKDVLPPQ</sequence>
<reference evidence="1" key="1">
    <citation type="submission" date="2021-06" db="EMBL/GenBank/DDBJ databases">
        <authorList>
            <person name="Kallberg Y."/>
            <person name="Tangrot J."/>
            <person name="Rosling A."/>
        </authorList>
    </citation>
    <scope>NUCLEOTIDE SEQUENCE</scope>
    <source>
        <strain evidence="1">IL203A</strain>
    </source>
</reference>
<evidence type="ECO:0000313" key="2">
    <source>
        <dbReference type="Proteomes" id="UP000789702"/>
    </source>
</evidence>
<keyword evidence="2" id="KW-1185">Reference proteome</keyword>
<dbReference type="Proteomes" id="UP000789702">
    <property type="component" value="Unassembled WGS sequence"/>
</dbReference>
<gene>
    <name evidence="1" type="ORF">DHETER_LOCUS4883</name>
</gene>
<evidence type="ECO:0000313" key="1">
    <source>
        <dbReference type="EMBL" id="CAG8542918.1"/>
    </source>
</evidence>
<dbReference type="EMBL" id="CAJVPU010005101">
    <property type="protein sequence ID" value="CAG8542918.1"/>
    <property type="molecule type" value="Genomic_DNA"/>
</dbReference>